<organism evidence="1 2">
    <name type="scientific">Aquibacillus albus</name>
    <dbReference type="NCBI Taxonomy" id="1168171"/>
    <lineage>
        <taxon>Bacteria</taxon>
        <taxon>Bacillati</taxon>
        <taxon>Bacillota</taxon>
        <taxon>Bacilli</taxon>
        <taxon>Bacillales</taxon>
        <taxon>Bacillaceae</taxon>
        <taxon>Aquibacillus</taxon>
    </lineage>
</organism>
<name>A0ABS2N4Y7_9BACI</name>
<dbReference type="RefSeq" id="WP_204501850.1">
    <property type="nucleotide sequence ID" value="NZ_JAFBDR010000028.1"/>
</dbReference>
<dbReference type="Gene3D" id="3.90.1480.20">
    <property type="entry name" value="Glycosyl transferase family 29"/>
    <property type="match status" value="1"/>
</dbReference>
<gene>
    <name evidence="1" type="ORF">JOC48_003737</name>
</gene>
<protein>
    <recommendedName>
        <fullName evidence="3">Restriction endonuclease</fullName>
    </recommendedName>
</protein>
<dbReference type="InterPro" id="IPR038578">
    <property type="entry name" value="GT29-like_sf"/>
</dbReference>
<sequence>MESRINRRMLFKNLVSKVKMGTEEAFQSGISMLNDILNSNLENYKGLPENYMNILLKSIEERHNFKNYNINYSNTLVKSTLRLDAKLLPSSRWNHLMFLCINSGLFKVANIARTKAIQSAYQALGNTKNDETLIQSFKLYIDQGDLDNANNTLLSLKKSSLEKSFLNRMEIFYSILNGDKKRTNKLSKTHFSEQDQAFFNYVNGKSVAIVGPAPVEEDLSDEINSFDIVVRFNYTGDNHLPSKGFGNRTDVSYYNAFKAKKLSKLDNTDFFDELDFMCFKTIMYSFQNKLKSAHKGRVIRSPKQFLLNGSPNQLPNALFDILHFNPKFVKVFHNNLYLSNTPHYNGYHEQRKENRRLWFSFAVHEFVTQFNFLKNLWEMKQFTADKTLESVLNLTPEKYVELMEEIYVDPYLDK</sequence>
<dbReference type="Proteomes" id="UP001296943">
    <property type="component" value="Unassembled WGS sequence"/>
</dbReference>
<keyword evidence="2" id="KW-1185">Reference proteome</keyword>
<proteinExistence type="predicted"/>
<evidence type="ECO:0008006" key="3">
    <source>
        <dbReference type="Google" id="ProtNLM"/>
    </source>
</evidence>
<evidence type="ECO:0000313" key="1">
    <source>
        <dbReference type="EMBL" id="MBM7573186.1"/>
    </source>
</evidence>
<accession>A0ABS2N4Y7</accession>
<evidence type="ECO:0000313" key="2">
    <source>
        <dbReference type="Proteomes" id="UP001296943"/>
    </source>
</evidence>
<dbReference type="EMBL" id="JAFBDR010000028">
    <property type="protein sequence ID" value="MBM7573186.1"/>
    <property type="molecule type" value="Genomic_DNA"/>
</dbReference>
<comment type="caution">
    <text evidence="1">The sequence shown here is derived from an EMBL/GenBank/DDBJ whole genome shotgun (WGS) entry which is preliminary data.</text>
</comment>
<reference evidence="1 2" key="1">
    <citation type="submission" date="2021-01" db="EMBL/GenBank/DDBJ databases">
        <title>Genomic Encyclopedia of Type Strains, Phase IV (KMG-IV): sequencing the most valuable type-strain genomes for metagenomic binning, comparative biology and taxonomic classification.</title>
        <authorList>
            <person name="Goeker M."/>
        </authorList>
    </citation>
    <scope>NUCLEOTIDE SEQUENCE [LARGE SCALE GENOMIC DNA]</scope>
    <source>
        <strain evidence="1 2">DSM 23711</strain>
    </source>
</reference>